<accession>A0A0C3NUK9</accession>
<feature type="compositionally biased region" description="Basic and acidic residues" evidence="1">
    <location>
        <begin position="51"/>
        <end position="60"/>
    </location>
</feature>
<organism evidence="3 4">
    <name type="scientific">Pisolithus tinctorius Marx 270</name>
    <dbReference type="NCBI Taxonomy" id="870435"/>
    <lineage>
        <taxon>Eukaryota</taxon>
        <taxon>Fungi</taxon>
        <taxon>Dikarya</taxon>
        <taxon>Basidiomycota</taxon>
        <taxon>Agaricomycotina</taxon>
        <taxon>Agaricomycetes</taxon>
        <taxon>Agaricomycetidae</taxon>
        <taxon>Boletales</taxon>
        <taxon>Sclerodermatineae</taxon>
        <taxon>Pisolithaceae</taxon>
        <taxon>Pisolithus</taxon>
    </lineage>
</organism>
<evidence type="ECO:0000256" key="1">
    <source>
        <dbReference type="SAM" id="MobiDB-lite"/>
    </source>
</evidence>
<dbReference type="Proteomes" id="UP000054217">
    <property type="component" value="Unassembled WGS sequence"/>
</dbReference>
<proteinExistence type="predicted"/>
<keyword evidence="2" id="KW-0732">Signal</keyword>
<feature type="region of interest" description="Disordered" evidence="1">
    <location>
        <begin position="24"/>
        <end position="67"/>
    </location>
</feature>
<feature type="chain" id="PRO_5002167590" description="Secreted protein" evidence="2">
    <location>
        <begin position="25"/>
        <end position="67"/>
    </location>
</feature>
<evidence type="ECO:0000256" key="2">
    <source>
        <dbReference type="SAM" id="SignalP"/>
    </source>
</evidence>
<sequence length="67" mass="7065">MVRCEALPRTSVVTLLLLIKTSSPAPVSVVPGQQSTRSEPAQLAGPSRRRTPADDPHISIETHGGPP</sequence>
<name>A0A0C3NUK9_PISTI</name>
<keyword evidence="4" id="KW-1185">Reference proteome</keyword>
<reference evidence="4" key="2">
    <citation type="submission" date="2015-01" db="EMBL/GenBank/DDBJ databases">
        <title>Evolutionary Origins and Diversification of the Mycorrhizal Mutualists.</title>
        <authorList>
            <consortium name="DOE Joint Genome Institute"/>
            <consortium name="Mycorrhizal Genomics Consortium"/>
            <person name="Kohler A."/>
            <person name="Kuo A."/>
            <person name="Nagy L.G."/>
            <person name="Floudas D."/>
            <person name="Copeland A."/>
            <person name="Barry K.W."/>
            <person name="Cichocki N."/>
            <person name="Veneault-Fourrey C."/>
            <person name="LaButti K."/>
            <person name="Lindquist E.A."/>
            <person name="Lipzen A."/>
            <person name="Lundell T."/>
            <person name="Morin E."/>
            <person name="Murat C."/>
            <person name="Riley R."/>
            <person name="Ohm R."/>
            <person name="Sun H."/>
            <person name="Tunlid A."/>
            <person name="Henrissat B."/>
            <person name="Grigoriev I.V."/>
            <person name="Hibbett D.S."/>
            <person name="Martin F."/>
        </authorList>
    </citation>
    <scope>NUCLEOTIDE SEQUENCE [LARGE SCALE GENOMIC DNA]</scope>
    <source>
        <strain evidence="4">Marx 270</strain>
    </source>
</reference>
<dbReference type="InParanoid" id="A0A0C3NUK9"/>
<dbReference type="HOGENOM" id="CLU_2813455_0_0_1"/>
<feature type="signal peptide" evidence="2">
    <location>
        <begin position="1"/>
        <end position="24"/>
    </location>
</feature>
<evidence type="ECO:0008006" key="5">
    <source>
        <dbReference type="Google" id="ProtNLM"/>
    </source>
</evidence>
<protein>
    <recommendedName>
        <fullName evidence="5">Secreted protein</fullName>
    </recommendedName>
</protein>
<evidence type="ECO:0000313" key="4">
    <source>
        <dbReference type="Proteomes" id="UP000054217"/>
    </source>
</evidence>
<gene>
    <name evidence="3" type="ORF">M404DRAFT_1004968</name>
</gene>
<evidence type="ECO:0000313" key="3">
    <source>
        <dbReference type="EMBL" id="KIN99120.1"/>
    </source>
</evidence>
<dbReference type="AlphaFoldDB" id="A0A0C3NUK9"/>
<feature type="compositionally biased region" description="Polar residues" evidence="1">
    <location>
        <begin position="24"/>
        <end position="39"/>
    </location>
</feature>
<dbReference type="EMBL" id="KN832008">
    <property type="protein sequence ID" value="KIN99120.1"/>
    <property type="molecule type" value="Genomic_DNA"/>
</dbReference>
<reference evidence="3 4" key="1">
    <citation type="submission" date="2014-04" db="EMBL/GenBank/DDBJ databases">
        <authorList>
            <consortium name="DOE Joint Genome Institute"/>
            <person name="Kuo A."/>
            <person name="Kohler A."/>
            <person name="Costa M.D."/>
            <person name="Nagy L.G."/>
            <person name="Floudas D."/>
            <person name="Copeland A."/>
            <person name="Barry K.W."/>
            <person name="Cichocki N."/>
            <person name="Veneault-Fourrey C."/>
            <person name="LaButti K."/>
            <person name="Lindquist E.A."/>
            <person name="Lipzen A."/>
            <person name="Lundell T."/>
            <person name="Morin E."/>
            <person name="Murat C."/>
            <person name="Sun H."/>
            <person name="Tunlid A."/>
            <person name="Henrissat B."/>
            <person name="Grigoriev I.V."/>
            <person name="Hibbett D.S."/>
            <person name="Martin F."/>
            <person name="Nordberg H.P."/>
            <person name="Cantor M.N."/>
            <person name="Hua S.X."/>
        </authorList>
    </citation>
    <scope>NUCLEOTIDE SEQUENCE [LARGE SCALE GENOMIC DNA]</scope>
    <source>
        <strain evidence="3 4">Marx 270</strain>
    </source>
</reference>